<dbReference type="PANTHER" id="PTHR45947">
    <property type="entry name" value="SULFOQUINOVOSYL TRANSFERASE SQD2"/>
    <property type="match status" value="1"/>
</dbReference>
<reference evidence="2" key="1">
    <citation type="journal article" date="2014" name="Front. Microbiol.">
        <title>High frequency of phylogenetically diverse reductive dehalogenase-homologous genes in deep subseafloor sedimentary metagenomes.</title>
        <authorList>
            <person name="Kawai M."/>
            <person name="Futagami T."/>
            <person name="Toyoda A."/>
            <person name="Takaki Y."/>
            <person name="Nishi S."/>
            <person name="Hori S."/>
            <person name="Arai W."/>
            <person name="Tsubouchi T."/>
            <person name="Morono Y."/>
            <person name="Uchiyama I."/>
            <person name="Ito T."/>
            <person name="Fujiyama A."/>
            <person name="Inagaki F."/>
            <person name="Takami H."/>
        </authorList>
    </citation>
    <scope>NUCLEOTIDE SEQUENCE</scope>
    <source>
        <strain evidence="2">Expedition CK06-06</strain>
    </source>
</reference>
<protein>
    <recommendedName>
        <fullName evidence="1">Glycosyl transferase family 1 domain-containing protein</fullName>
    </recommendedName>
</protein>
<evidence type="ECO:0000259" key="1">
    <source>
        <dbReference type="Pfam" id="PF00534"/>
    </source>
</evidence>
<dbReference type="AlphaFoldDB" id="X1K9Y2"/>
<dbReference type="SUPFAM" id="SSF53756">
    <property type="entry name" value="UDP-Glycosyltransferase/glycogen phosphorylase"/>
    <property type="match status" value="1"/>
</dbReference>
<evidence type="ECO:0000313" key="2">
    <source>
        <dbReference type="EMBL" id="GAH87019.1"/>
    </source>
</evidence>
<accession>X1K9Y2</accession>
<dbReference type="Pfam" id="PF00534">
    <property type="entry name" value="Glycos_transf_1"/>
    <property type="match status" value="1"/>
</dbReference>
<dbReference type="InterPro" id="IPR050194">
    <property type="entry name" value="Glycosyltransferase_grp1"/>
</dbReference>
<organism evidence="2">
    <name type="scientific">marine sediment metagenome</name>
    <dbReference type="NCBI Taxonomy" id="412755"/>
    <lineage>
        <taxon>unclassified sequences</taxon>
        <taxon>metagenomes</taxon>
        <taxon>ecological metagenomes</taxon>
    </lineage>
</organism>
<proteinExistence type="predicted"/>
<dbReference type="EMBL" id="BARU01043973">
    <property type="protein sequence ID" value="GAH87019.1"/>
    <property type="molecule type" value="Genomic_DNA"/>
</dbReference>
<comment type="caution">
    <text evidence="2">The sequence shown here is derived from an EMBL/GenBank/DDBJ whole genome shotgun (WGS) entry which is preliminary data.</text>
</comment>
<gene>
    <name evidence="2" type="ORF">S03H2_67225</name>
</gene>
<feature type="non-terminal residue" evidence="2">
    <location>
        <position position="1"/>
    </location>
</feature>
<name>X1K9Y2_9ZZZZ</name>
<dbReference type="InterPro" id="IPR001296">
    <property type="entry name" value="Glyco_trans_1"/>
</dbReference>
<dbReference type="GO" id="GO:0016757">
    <property type="term" value="F:glycosyltransferase activity"/>
    <property type="evidence" value="ECO:0007669"/>
    <property type="project" value="InterPro"/>
</dbReference>
<dbReference type="Gene3D" id="3.40.50.2000">
    <property type="entry name" value="Glycogen Phosphorylase B"/>
    <property type="match status" value="1"/>
</dbReference>
<dbReference type="PANTHER" id="PTHR45947:SF3">
    <property type="entry name" value="SULFOQUINOVOSYL TRANSFERASE SQD2"/>
    <property type="match status" value="1"/>
</dbReference>
<feature type="domain" description="Glycosyl transferase family 1" evidence="1">
    <location>
        <begin position="5"/>
        <end position="127"/>
    </location>
</feature>
<sequence>EFLIENQNLKVRFEFCGMGPLEPKLKAIVEKYPNLVKFNGYISNEKISDFYKKNDVYLFTSRSEPFPRVLMEALASNELIICSKTIGSNELLNGQKFAFFIEDLTSELIKEKILEIYNLWNSKPEEFKQLQVSAKNFVFENYSFSKELEMFKELIDKIIRNNY</sequence>